<proteinExistence type="predicted"/>
<dbReference type="RefSeq" id="WP_308896855.1">
    <property type="nucleotide sequence ID" value="NZ_CP133218.1"/>
</dbReference>
<dbReference type="Gene3D" id="1.25.40.10">
    <property type="entry name" value="Tetratricopeptide repeat domain"/>
    <property type="match status" value="1"/>
</dbReference>
<dbReference type="SUPFAM" id="SSF56935">
    <property type="entry name" value="Porins"/>
    <property type="match status" value="1"/>
</dbReference>
<keyword evidence="1" id="KW-0732">Signal</keyword>
<dbReference type="Proteomes" id="UP001236657">
    <property type="component" value="Chromosome"/>
</dbReference>
<organism evidence="2 3">
    <name type="scientific">Thiothrix lacustris</name>
    <dbReference type="NCBI Taxonomy" id="525917"/>
    <lineage>
        <taxon>Bacteria</taxon>
        <taxon>Pseudomonadati</taxon>
        <taxon>Pseudomonadota</taxon>
        <taxon>Gammaproteobacteria</taxon>
        <taxon>Thiotrichales</taxon>
        <taxon>Thiotrichaceae</taxon>
        <taxon>Thiothrix</taxon>
    </lineage>
</organism>
<evidence type="ECO:0000313" key="2">
    <source>
        <dbReference type="EMBL" id="WML91900.1"/>
    </source>
</evidence>
<feature type="signal peptide" evidence="1">
    <location>
        <begin position="1"/>
        <end position="20"/>
    </location>
</feature>
<feature type="chain" id="PRO_5047038360" evidence="1">
    <location>
        <begin position="21"/>
        <end position="444"/>
    </location>
</feature>
<name>A0ABY9MTB6_9GAMM</name>
<dbReference type="SUPFAM" id="SSF48452">
    <property type="entry name" value="TPR-like"/>
    <property type="match status" value="1"/>
</dbReference>
<sequence>MHVKKIFTLFLGMTVWLPVAGEAASCQNDKYFKYANQLSEQKACADAVAVYESVLVRDPLCMAAKIELGFCYLHLGNYDKATLALQEVREATLLDNHTGSTNVRQVIDAQLAQIPQMRVRAASQQAEKAIVIERHKQASSPRAKLSVGIGVSDNVNGGVQFDELTFGQGDETITRKLGEKNKAHNGTWLDIEVAGQHRIPAPEGLDANAYMIATWRDAYDADSSSVDNSEFDLGTLRGMLEIKPTVDSAALEPRLVLSGGRFFLDSTEYRDDLALGGRISQEIGDRKVTLGYQFADHNYRTIDNTDGRYHRVSIAVPLIQPTGKKKLKMGIDVGHQWPESAARLGEYRETSAKLRLSFEPMPKSDLSVSYGVSKQQDGAVYNPEFFGDAKRNIEQQALNVGWSMAVDNNLGFEVNLQRRRRDSDVKLFEQNATDLTAGFYWQLQ</sequence>
<dbReference type="InterPro" id="IPR011990">
    <property type="entry name" value="TPR-like_helical_dom_sf"/>
</dbReference>
<keyword evidence="3" id="KW-1185">Reference proteome</keyword>
<dbReference type="EMBL" id="CP133218">
    <property type="protein sequence ID" value="WML91900.1"/>
    <property type="molecule type" value="Genomic_DNA"/>
</dbReference>
<accession>A0ABY9MTB6</accession>
<dbReference type="Pfam" id="PF14559">
    <property type="entry name" value="TPR_19"/>
    <property type="match status" value="1"/>
</dbReference>
<evidence type="ECO:0000256" key="1">
    <source>
        <dbReference type="SAM" id="SignalP"/>
    </source>
</evidence>
<gene>
    <name evidence="2" type="ORF">RCF98_06055</name>
</gene>
<protein>
    <submittedName>
        <fullName evidence="2">Tetratricopeptide repeat protein</fullName>
    </submittedName>
</protein>
<reference evidence="2 3" key="1">
    <citation type="submission" date="2023-08" db="EMBL/GenBank/DDBJ databases">
        <title>New molecular markers tilS and rpoB for phylogenetic and monitoring studies of the genus Thiothrix biodiversity.</title>
        <authorList>
            <person name="Ravin N.V."/>
            <person name="Smolyakov D."/>
            <person name="Markov N.D."/>
            <person name="Beletsky A.V."/>
            <person name="Mardanov A.V."/>
            <person name="Rudenko T.S."/>
            <person name="Grabovich M.Y."/>
        </authorList>
    </citation>
    <scope>NUCLEOTIDE SEQUENCE [LARGE SCALE GENOMIC DNA]</scope>
    <source>
        <strain evidence="2 3">MK1</strain>
    </source>
</reference>
<evidence type="ECO:0000313" key="3">
    <source>
        <dbReference type="Proteomes" id="UP001236657"/>
    </source>
</evidence>